<organism evidence="1 2">
    <name type="scientific">Kluyvera ascorbata</name>
    <dbReference type="NCBI Taxonomy" id="51288"/>
    <lineage>
        <taxon>Bacteria</taxon>
        <taxon>Pseudomonadati</taxon>
        <taxon>Pseudomonadota</taxon>
        <taxon>Gammaproteobacteria</taxon>
        <taxon>Enterobacterales</taxon>
        <taxon>Enterobacteriaceae</taxon>
        <taxon>Kluyvera</taxon>
    </lineage>
</organism>
<comment type="caution">
    <text evidence="1">The sequence shown here is derived from an EMBL/GenBank/DDBJ whole genome shotgun (WGS) entry which is preliminary data.</text>
</comment>
<gene>
    <name evidence="1" type="ORF">V4836_09975</name>
</gene>
<protein>
    <submittedName>
        <fullName evidence="1">Uncharacterized protein</fullName>
    </submittedName>
</protein>
<proteinExistence type="predicted"/>
<evidence type="ECO:0000313" key="2">
    <source>
        <dbReference type="Proteomes" id="UP001331691"/>
    </source>
</evidence>
<dbReference type="RefSeq" id="WP_331388185.1">
    <property type="nucleotide sequence ID" value="NZ_JAZKKV010000001.1"/>
</dbReference>
<dbReference type="EMBL" id="JAZKKV010000001">
    <property type="protein sequence ID" value="MEE9654480.1"/>
    <property type="molecule type" value="Genomic_DNA"/>
</dbReference>
<accession>A0AB35X5F1</accession>
<dbReference type="AlphaFoldDB" id="A0AB35X5F1"/>
<dbReference type="Proteomes" id="UP001331691">
    <property type="component" value="Unassembled WGS sequence"/>
</dbReference>
<reference evidence="1 2" key="1">
    <citation type="submission" date="2023-10" db="EMBL/GenBank/DDBJ databases">
        <title>Wastewater isolates of ESBL- and carbapenemase-producing Gram-negative bacteria from New Zealand.</title>
        <authorList>
            <person name="Straub C."/>
            <person name="Weaver L."/>
            <person name="Cornelius A."/>
            <person name="Mcgill E."/>
            <person name="Dyet K."/>
            <person name="White L."/>
            <person name="Pattis I."/>
        </authorList>
    </citation>
    <scope>NUCLEOTIDE SEQUENCE [LARGE SCALE GENOMIC DNA]</scope>
    <source>
        <strain evidence="1 2">ESBL09</strain>
    </source>
</reference>
<name>A0AB35X5F1_9ENTR</name>
<evidence type="ECO:0000313" key="1">
    <source>
        <dbReference type="EMBL" id="MEE9654480.1"/>
    </source>
</evidence>
<sequence>MEIHAASEAAGEFKNSALKMLELIGFITLIDPPVDFLFFNQFVPPIS</sequence>
<keyword evidence="2" id="KW-1185">Reference proteome</keyword>